<dbReference type="InterPro" id="IPR001314">
    <property type="entry name" value="Peptidase_S1A"/>
</dbReference>
<comment type="caution">
    <text evidence="15">The sequence shown here is derived from an EMBL/GenBank/DDBJ whole genome shotgun (WGS) entry which is preliminary data.</text>
</comment>
<feature type="active site" description="Charge relay system" evidence="5">
    <location>
        <position position="527"/>
    </location>
</feature>
<dbReference type="InterPro" id="IPR000859">
    <property type="entry name" value="CUB_dom"/>
</dbReference>
<feature type="binding site" evidence="8">
    <location>
        <position position="229"/>
    </location>
    <ligand>
        <name>Ca(2+)</name>
        <dbReference type="ChEBI" id="CHEBI:29108"/>
        <label>3</label>
    </ligand>
</feature>
<keyword evidence="8" id="KW-0479">Metal-binding</keyword>
<keyword evidence="8" id="KW-0106">Calcium</keyword>
<gene>
    <name evidence="15" type="ORF">ACJMK2_034647</name>
</gene>
<dbReference type="PIRSF" id="PIRSF001155">
    <property type="entry name" value="C1r_C1s_MASP"/>
    <property type="match status" value="1"/>
</dbReference>
<evidence type="ECO:0000313" key="16">
    <source>
        <dbReference type="Proteomes" id="UP001634394"/>
    </source>
</evidence>
<dbReference type="InterPro" id="IPR036055">
    <property type="entry name" value="LDL_receptor-like_sf"/>
</dbReference>
<evidence type="ECO:0000256" key="9">
    <source>
        <dbReference type="PROSITE-ProRule" id="PRU00059"/>
    </source>
</evidence>
<feature type="disulfide bond" evidence="6">
    <location>
        <begin position="303"/>
        <end position="325"/>
    </location>
</feature>
<feature type="disulfide bond" evidence="6">
    <location>
        <begin position="97"/>
        <end position="119"/>
    </location>
</feature>
<dbReference type="CDD" id="cd00112">
    <property type="entry name" value="LDLa"/>
    <property type="match status" value="1"/>
</dbReference>
<dbReference type="Pfam" id="PF00431">
    <property type="entry name" value="CUB"/>
    <property type="match status" value="2"/>
</dbReference>
<dbReference type="InterPro" id="IPR001254">
    <property type="entry name" value="Trypsin_dom"/>
</dbReference>
<dbReference type="Gene3D" id="4.10.400.10">
    <property type="entry name" value="Low-density Lipoprotein Receptor"/>
    <property type="match status" value="1"/>
</dbReference>
<dbReference type="PROSITE" id="PS00135">
    <property type="entry name" value="TRYPSIN_SER"/>
    <property type="match status" value="1"/>
</dbReference>
<dbReference type="SUPFAM" id="SSF50494">
    <property type="entry name" value="Trypsin-like serine proteases"/>
    <property type="match status" value="1"/>
</dbReference>
<organism evidence="15 16">
    <name type="scientific">Sinanodonta woodiana</name>
    <name type="common">Chinese pond mussel</name>
    <name type="synonym">Anodonta woodiana</name>
    <dbReference type="NCBI Taxonomy" id="1069815"/>
    <lineage>
        <taxon>Eukaryota</taxon>
        <taxon>Metazoa</taxon>
        <taxon>Spiralia</taxon>
        <taxon>Lophotrochozoa</taxon>
        <taxon>Mollusca</taxon>
        <taxon>Bivalvia</taxon>
        <taxon>Autobranchia</taxon>
        <taxon>Heteroconchia</taxon>
        <taxon>Palaeoheterodonta</taxon>
        <taxon>Unionida</taxon>
        <taxon>Unionoidea</taxon>
        <taxon>Unionidae</taxon>
        <taxon>Unioninae</taxon>
        <taxon>Sinanodonta</taxon>
    </lineage>
</organism>
<dbReference type="InterPro" id="IPR024175">
    <property type="entry name" value="Pept_S1A_C1r/C1S/mannan-bd"/>
</dbReference>
<feature type="binding site" evidence="8">
    <location>
        <position position="100"/>
    </location>
    <ligand>
        <name>Ca(2+)</name>
        <dbReference type="ChEBI" id="CHEBI:29108"/>
        <label>1</label>
    </ligand>
</feature>
<evidence type="ECO:0000256" key="8">
    <source>
        <dbReference type="PIRSR" id="PIRSR001155-4"/>
    </source>
</evidence>
<dbReference type="Gene3D" id="2.60.120.290">
    <property type="entry name" value="Spermadhesin, CUB domain"/>
    <property type="match status" value="2"/>
</dbReference>
<feature type="signal peptide" evidence="12">
    <location>
        <begin position="1"/>
        <end position="19"/>
    </location>
</feature>
<evidence type="ECO:0000313" key="15">
    <source>
        <dbReference type="EMBL" id="KAL3876864.1"/>
    </source>
</evidence>
<keyword evidence="4 6" id="KW-1015">Disulfide bond</keyword>
<dbReference type="FunFam" id="2.60.120.290:FF:000005">
    <property type="entry name" value="Procollagen C-endopeptidase enhancer 1"/>
    <property type="match status" value="2"/>
</dbReference>
<dbReference type="SMART" id="SM00020">
    <property type="entry name" value="Tryp_SPc"/>
    <property type="match status" value="1"/>
</dbReference>
<dbReference type="PROSITE" id="PS50068">
    <property type="entry name" value="LDLRA_2"/>
    <property type="match status" value="1"/>
</dbReference>
<dbReference type="FunFam" id="2.40.10.10:FF:000003">
    <property type="entry name" value="Transmembrane serine protease 3"/>
    <property type="match status" value="1"/>
</dbReference>
<evidence type="ECO:0000256" key="3">
    <source>
        <dbReference type="ARBA" id="ARBA00022825"/>
    </source>
</evidence>
<keyword evidence="1 11" id="KW-0645">Protease</keyword>
<evidence type="ECO:0000256" key="4">
    <source>
        <dbReference type="ARBA" id="ARBA00023157"/>
    </source>
</evidence>
<dbReference type="SUPFAM" id="SSF57424">
    <property type="entry name" value="LDL receptor-like module"/>
    <property type="match status" value="1"/>
</dbReference>
<dbReference type="SUPFAM" id="SSF49854">
    <property type="entry name" value="Spermadhesin, CUB domain"/>
    <property type="match status" value="2"/>
</dbReference>
<evidence type="ECO:0000259" key="14">
    <source>
        <dbReference type="PROSITE" id="PS50240"/>
    </source>
</evidence>
<feature type="binding site" evidence="8">
    <location>
        <position position="221"/>
    </location>
    <ligand>
        <name>Ca(2+)</name>
        <dbReference type="ChEBI" id="CHEBI:29108"/>
        <label>3</label>
    </ligand>
</feature>
<feature type="disulfide bond" evidence="6">
    <location>
        <begin position="226"/>
        <end position="248"/>
    </location>
</feature>
<dbReference type="PROSITE" id="PS01209">
    <property type="entry name" value="LDLRA_1"/>
    <property type="match status" value="1"/>
</dbReference>
<feature type="domain" description="CUB" evidence="13">
    <location>
        <begin position="168"/>
        <end position="285"/>
    </location>
</feature>
<feature type="binding site" evidence="8">
    <location>
        <position position="150"/>
    </location>
    <ligand>
        <name>Ca(2+)</name>
        <dbReference type="ChEBI" id="CHEBI:29108"/>
        <label>2</label>
    </ligand>
</feature>
<dbReference type="Gene3D" id="2.40.10.10">
    <property type="entry name" value="Trypsin-like serine proteases"/>
    <property type="match status" value="1"/>
</dbReference>
<feature type="modified residue" description="(3R)-3-hydroxyasparagine" evidence="7">
    <location>
        <position position="150"/>
    </location>
</feature>
<dbReference type="GO" id="GO:0006508">
    <property type="term" value="P:proteolysis"/>
    <property type="evidence" value="ECO:0007669"/>
    <property type="project" value="UniProtKB-KW"/>
</dbReference>
<dbReference type="CDD" id="cd00190">
    <property type="entry name" value="Tryp_SPc"/>
    <property type="match status" value="1"/>
</dbReference>
<evidence type="ECO:0000256" key="12">
    <source>
        <dbReference type="SAM" id="SignalP"/>
    </source>
</evidence>
<feature type="binding site" evidence="8">
    <location>
        <position position="270"/>
    </location>
    <ligand>
        <name>Ca(2+)</name>
        <dbReference type="ChEBI" id="CHEBI:29108"/>
        <label>3</label>
    </ligand>
</feature>
<feature type="binding site" evidence="8">
    <location>
        <position position="143"/>
    </location>
    <ligand>
        <name>Ca(2+)</name>
        <dbReference type="ChEBI" id="CHEBI:29108"/>
        <label>2</label>
    </ligand>
</feature>
<dbReference type="InterPro" id="IPR009003">
    <property type="entry name" value="Peptidase_S1_PA"/>
</dbReference>
<keyword evidence="7" id="KW-0379">Hydroxylation</keyword>
<dbReference type="Pfam" id="PF00089">
    <property type="entry name" value="Trypsin"/>
    <property type="match status" value="1"/>
</dbReference>
<dbReference type="GO" id="GO:0009566">
    <property type="term" value="P:fertilization"/>
    <property type="evidence" value="ECO:0007669"/>
    <property type="project" value="UniProtKB-ARBA"/>
</dbReference>
<dbReference type="InterPro" id="IPR023415">
    <property type="entry name" value="LDLR_class-A_CS"/>
</dbReference>
<feature type="disulfide bond" evidence="10">
    <location>
        <begin position="310"/>
        <end position="325"/>
    </location>
</feature>
<dbReference type="PANTHER" id="PTHR24252:SF7">
    <property type="entry name" value="HYALIN"/>
    <property type="match status" value="1"/>
</dbReference>
<dbReference type="CDD" id="cd00041">
    <property type="entry name" value="CUB"/>
    <property type="match status" value="2"/>
</dbReference>
<dbReference type="InterPro" id="IPR018114">
    <property type="entry name" value="TRYPSIN_HIS"/>
</dbReference>
<keyword evidence="16" id="KW-1185">Reference proteome</keyword>
<feature type="disulfide bond" evidence="6">
    <location>
        <begin position="496"/>
        <end position="512"/>
    </location>
</feature>
<dbReference type="InterPro" id="IPR002172">
    <property type="entry name" value="LDrepeatLR_classA_rpt"/>
</dbReference>
<name>A0ABD3WSA1_SINWO</name>
<evidence type="ECO:0000256" key="11">
    <source>
        <dbReference type="RuleBase" id="RU363034"/>
    </source>
</evidence>
<comment type="PTM">
    <text evidence="7">The iron and 2-oxoglutarate dependent 3-hydroxylation of aspartate and asparagine is (R) stereospecific within EGF domains.</text>
</comment>
<feature type="chain" id="PRO_5044887788" evidence="12">
    <location>
        <begin position="20"/>
        <end position="561"/>
    </location>
</feature>
<evidence type="ECO:0000256" key="2">
    <source>
        <dbReference type="ARBA" id="ARBA00022801"/>
    </source>
</evidence>
<dbReference type="PANTHER" id="PTHR24252">
    <property type="entry name" value="ACROSIN-RELATED"/>
    <property type="match status" value="1"/>
</dbReference>
<dbReference type="InterPro" id="IPR043504">
    <property type="entry name" value="Peptidase_S1_PA_chymotrypsin"/>
</dbReference>
<evidence type="ECO:0000256" key="1">
    <source>
        <dbReference type="ARBA" id="ARBA00022670"/>
    </source>
</evidence>
<feature type="modified residue" description="Phosphoserine; by CK2" evidence="7">
    <location>
        <position position="183"/>
    </location>
</feature>
<keyword evidence="7" id="KW-0597">Phosphoprotein</keyword>
<feature type="domain" description="CUB" evidence="13">
    <location>
        <begin position="41"/>
        <end position="156"/>
    </location>
</feature>
<keyword evidence="3 11" id="KW-0720">Serine protease</keyword>
<dbReference type="PRINTS" id="PR00722">
    <property type="entry name" value="CHYMOTRYPSIN"/>
</dbReference>
<dbReference type="SMART" id="SM00192">
    <property type="entry name" value="LDLa"/>
    <property type="match status" value="1"/>
</dbReference>
<feature type="domain" description="Peptidase S1" evidence="14">
    <location>
        <begin position="345"/>
        <end position="561"/>
    </location>
</feature>
<feature type="binding site" evidence="8">
    <location>
        <position position="145"/>
    </location>
    <ligand>
        <name>Ca(2+)</name>
        <dbReference type="ChEBI" id="CHEBI:29108"/>
        <label>2</label>
    </ligand>
</feature>
<dbReference type="GO" id="GO:0008236">
    <property type="term" value="F:serine-type peptidase activity"/>
    <property type="evidence" value="ECO:0007669"/>
    <property type="project" value="UniProtKB-KW"/>
</dbReference>
<dbReference type="SMART" id="SM00042">
    <property type="entry name" value="CUB"/>
    <property type="match status" value="2"/>
</dbReference>
<dbReference type="Proteomes" id="UP001634394">
    <property type="component" value="Unassembled WGS sequence"/>
</dbReference>
<feature type="disulfide bond" evidence="6">
    <location>
        <begin position="168"/>
        <end position="199"/>
    </location>
</feature>
<evidence type="ECO:0000256" key="5">
    <source>
        <dbReference type="PIRSR" id="PIRSR001155-1"/>
    </source>
</evidence>
<evidence type="ECO:0000256" key="6">
    <source>
        <dbReference type="PIRSR" id="PIRSR001155-2"/>
    </source>
</evidence>
<protein>
    <submittedName>
        <fullName evidence="15">Uncharacterized protein</fullName>
    </submittedName>
</protein>
<reference evidence="15 16" key="1">
    <citation type="submission" date="2024-11" db="EMBL/GenBank/DDBJ databases">
        <title>Chromosome-level genome assembly of the freshwater bivalve Anodonta woodiana.</title>
        <authorList>
            <person name="Chen X."/>
        </authorList>
    </citation>
    <scope>NUCLEOTIDE SEQUENCE [LARGE SCALE GENOMIC DNA]</scope>
    <source>
        <strain evidence="15">MN2024</strain>
        <tissue evidence="15">Gills</tissue>
    </source>
</reference>
<evidence type="ECO:0000256" key="7">
    <source>
        <dbReference type="PIRSR" id="PIRSR001155-3"/>
    </source>
</evidence>
<evidence type="ECO:0000259" key="13">
    <source>
        <dbReference type="PROSITE" id="PS01180"/>
    </source>
</evidence>
<dbReference type="Pfam" id="PF00057">
    <property type="entry name" value="Ldl_recept_a"/>
    <property type="match status" value="1"/>
</dbReference>
<sequence>MVRIFVISWICVVFRLGVTLETETSSRERRLFLHRPISERCDHQIIDSGPGLITSPNFGAQNTYPSSALCDWHIIVPVGKVIRLHFTALNIQATSGCSADYLQIYDGSDSIARRLARLCGDVIPQDILSTRHEIFFFFRSDNVIEGMGFNITYSAEEPSKQSITLEACKDHPLVLNSSHGAISSPFYDGINDYPPGYNCSWILQAPYGKVITLSFLDFRVERINGCIYDHLSIYDGNSSNAGVIATLCGLVFPNDIMSTGNAMYLNFLSDGDVGAAGFNLTYDIHDPIPYCASTHFRCRDESCLTMETLCDGISECADGSDEQVCGNSGKCGDPVIRPIESNLRVVGGREAMPHSWPWMVSLRLHETHTCGGTIIHPQWILTAGHCFEGDRVPSDWSAAAGKHLKTKSESSVQVLQFEKIIVHSGYDSITSDNDIALVKVNSSFNISNLVGIVCPPTAPPTVGDTCFVTGWGFVENTCCADVLKQAALPIMNNSLCNRQDFLYNQVTDNMLCAGYLEGGHDACEGDSGGPFVCKVNGTWQIHGIVSFGQGCADSTFKYGKW</sequence>
<dbReference type="PROSITE" id="PS00134">
    <property type="entry name" value="TRYPSIN_HIS"/>
    <property type="match status" value="1"/>
</dbReference>
<dbReference type="EMBL" id="JBJQND010000005">
    <property type="protein sequence ID" value="KAL3876864.1"/>
    <property type="molecule type" value="Genomic_DNA"/>
</dbReference>
<dbReference type="InterPro" id="IPR035914">
    <property type="entry name" value="Sperma_CUB_dom_sf"/>
</dbReference>
<dbReference type="PROSITE" id="PS01180">
    <property type="entry name" value="CUB"/>
    <property type="match status" value="2"/>
</dbReference>
<feature type="disulfide bond" evidence="6">
    <location>
        <begin position="523"/>
        <end position="551"/>
    </location>
</feature>
<keyword evidence="12" id="KW-0732">Signal</keyword>
<dbReference type="PROSITE" id="PS50240">
    <property type="entry name" value="TRYPSIN_DOM"/>
    <property type="match status" value="1"/>
</dbReference>
<evidence type="ECO:0000256" key="10">
    <source>
        <dbReference type="PROSITE-ProRule" id="PRU00124"/>
    </source>
</evidence>
<feature type="active site" description="Charge relay system" evidence="5">
    <location>
        <position position="434"/>
    </location>
</feature>
<feature type="active site" description="Charge relay system" evidence="5">
    <location>
        <position position="385"/>
    </location>
</feature>
<feature type="disulfide bond" evidence="10">
    <location>
        <begin position="291"/>
        <end position="303"/>
    </location>
</feature>
<proteinExistence type="predicted"/>
<accession>A0ABD3WSA1</accession>
<keyword evidence="2 11" id="KW-0378">Hydrolase</keyword>
<comment type="caution">
    <text evidence="9">Lacks conserved residue(s) required for the propagation of feature annotation.</text>
</comment>
<feature type="disulfide bond" evidence="10">
    <location>
        <begin position="298"/>
        <end position="316"/>
    </location>
</feature>
<dbReference type="AlphaFoldDB" id="A0ABD3WSA1"/>
<dbReference type="InterPro" id="IPR033116">
    <property type="entry name" value="TRYPSIN_SER"/>
</dbReference>